<sequence>MWSPAGPSWLVEHQPPMSSAIINTTQPSTDYSPPTKWPRATTPVNTRSTDSFLLGTSADSGIGLNLTFSSPPIINRVDQSRMSPGLRTPTSRPGIHMSATPSPFRSFRLSSFSSPTFSDRALRLSNSENVVGFRYRGGSIEKPKRIAEMTPSRNEAIELSSRCLQIPSTSVDASLDRTLPMTMGNFCDSHTDNLADDSGLFCSDIGLHSTSTPLRSPPQEFPNCAVNIAPIHNPYADLCMKAETSESSIPASSLTIMKSSPSTPSSFKRAMRDVQRQGILQPRKLLVDNTNVVSSRKDLSSKQKIEDNELGKRRRESTITVPFEPPKKPLKPYSRRWMRFATGGTQNQKELTAAAHAFIARAPRFEDSW</sequence>
<proteinExistence type="predicted"/>
<dbReference type="EMBL" id="JAVFWL010000004">
    <property type="protein sequence ID" value="KAK6747053.1"/>
    <property type="molecule type" value="Genomic_DNA"/>
</dbReference>
<protein>
    <submittedName>
        <fullName evidence="2">Uncharacterized protein</fullName>
    </submittedName>
</protein>
<comment type="caution">
    <text evidence="2">The sequence shown here is derived from an EMBL/GenBank/DDBJ whole genome shotgun (WGS) entry which is preliminary data.</text>
</comment>
<dbReference type="Proteomes" id="UP001303046">
    <property type="component" value="Unassembled WGS sequence"/>
</dbReference>
<evidence type="ECO:0000313" key="3">
    <source>
        <dbReference type="Proteomes" id="UP001303046"/>
    </source>
</evidence>
<name>A0ABR1DAM3_NECAM</name>
<feature type="compositionally biased region" description="Polar residues" evidence="1">
    <location>
        <begin position="20"/>
        <end position="32"/>
    </location>
</feature>
<reference evidence="2 3" key="1">
    <citation type="submission" date="2023-08" db="EMBL/GenBank/DDBJ databases">
        <title>A Necator americanus chromosomal reference genome.</title>
        <authorList>
            <person name="Ilik V."/>
            <person name="Petrzelkova K.J."/>
            <person name="Pardy F."/>
            <person name="Fuh T."/>
            <person name="Niatou-Singa F.S."/>
            <person name="Gouil Q."/>
            <person name="Baker L."/>
            <person name="Ritchie M.E."/>
            <person name="Jex A.R."/>
            <person name="Gazzola D."/>
            <person name="Li H."/>
            <person name="Toshio Fujiwara R."/>
            <person name="Zhan B."/>
            <person name="Aroian R.V."/>
            <person name="Pafco B."/>
            <person name="Schwarz E.M."/>
        </authorList>
    </citation>
    <scope>NUCLEOTIDE SEQUENCE [LARGE SCALE GENOMIC DNA]</scope>
    <source>
        <strain evidence="2 3">Aroian</strain>
        <tissue evidence="2">Whole animal</tissue>
    </source>
</reference>
<evidence type="ECO:0000256" key="1">
    <source>
        <dbReference type="SAM" id="MobiDB-lite"/>
    </source>
</evidence>
<feature type="region of interest" description="Disordered" evidence="1">
    <location>
        <begin position="20"/>
        <end position="44"/>
    </location>
</feature>
<accession>A0ABR1DAM3</accession>
<evidence type="ECO:0000313" key="2">
    <source>
        <dbReference type="EMBL" id="KAK6747053.1"/>
    </source>
</evidence>
<feature type="region of interest" description="Disordered" evidence="1">
    <location>
        <begin position="76"/>
        <end position="96"/>
    </location>
</feature>
<organism evidence="2 3">
    <name type="scientific">Necator americanus</name>
    <name type="common">Human hookworm</name>
    <dbReference type="NCBI Taxonomy" id="51031"/>
    <lineage>
        <taxon>Eukaryota</taxon>
        <taxon>Metazoa</taxon>
        <taxon>Ecdysozoa</taxon>
        <taxon>Nematoda</taxon>
        <taxon>Chromadorea</taxon>
        <taxon>Rhabditida</taxon>
        <taxon>Rhabditina</taxon>
        <taxon>Rhabditomorpha</taxon>
        <taxon>Strongyloidea</taxon>
        <taxon>Ancylostomatidae</taxon>
        <taxon>Bunostominae</taxon>
        <taxon>Necator</taxon>
    </lineage>
</organism>
<keyword evidence="3" id="KW-1185">Reference proteome</keyword>
<gene>
    <name evidence="2" type="primary">Necator_chrIV.g13639</name>
    <name evidence="2" type="ORF">RB195_000348</name>
</gene>